<feature type="transmembrane region" description="Helical" evidence="1">
    <location>
        <begin position="563"/>
        <end position="588"/>
    </location>
</feature>
<accession>A0A6P3FNP0</accession>
<dbReference type="GO" id="GO:0036038">
    <property type="term" value="C:MKS complex"/>
    <property type="evidence" value="ECO:0007669"/>
    <property type="project" value="InterPro"/>
</dbReference>
<sequence>METLGGARAAMAAVSVSTAEALTALLLLVVPRVSQALTFSLPFQQPEACNHNQYFDISALTCVSCGANQKRDAGGTSCVCLPGFQMTSNNGGPAMTCKKCPDNMKGVTEDGWNCISCPHGLTAEGKCHCPTGHILVERGLNGSLLSQATCELCDGNENAYTRANALGNACVRCEPTFINATRSCECAEPNVLTGGLCFSGSGSFPPRVISAARQGEPGISFISEWFAKYLQSAASACWAYANLTSCQALANMCVMNMNSYDSALVDACGLFQFIFESTAGLNTVHSISFWRQNLPWLFYGEQSGLAPQILSSTPLPTDFSFKEQNQNSKLKFVAATYDIRGNFLKWQTLEGGVLQLCPDTEARLNAAYYFGTTYQQNCEISLSKILTDFPTPVFYDVYLEYTDGNQQNIWAVPVLNLNLQHYKMFVNQDSSPTKWLLTRRIFLVDAVSGRENDLGNQPRAIRIATQISLSIHLVPDTKNGNIYPPLITVAYSDVDIKDPSNQAIKVSFSVKYEMNQGEAFVQTDIALGVLGGLAVLSSLLKTAGWKRRIGSPMIDLQTVMKFLVFYAGDLANVFFIVTMGTGLYWLIFFKAQKSISVLLPVPAQEERFVTYVGCAFALKAVQFLHKLVSQMTIDVFFIDWERPKGKVLKAVEGEGGIRSATVPVSIWRTYFVANEWNEIQTVRKINPLFQVLTVLFFLEIVGFKNLALMDSSSSLSRSPSSYTPPYSRILRYAVSAALWLVIGVTQIVFFAGFYERFIEDKIRQFVDLCSVSNISVFLLSYKCFGYYIHGRSIHGHADTNMEEMNMNLKREAENLCSQRGLVPNTDVQTFQIAVSGHMRQHYDRIHETLVRKNGPARLLSSSASTLEQSIKAYHAMNKFLGSFIDHVHKEMDYFIKDKLLLERILGIEFMEPMEKSIFYNDESYSFSSVLYYGNEATLLIFDLLFFSVVDLAGQSFMLAAFLTYLQQEIFRFIRNTVGQKNLASKTLVDQRFLI</sequence>
<dbReference type="InParanoid" id="A0A6P3FNP0"/>
<dbReference type="InterPro" id="IPR019170">
    <property type="entry name" value="Meckelin"/>
</dbReference>
<evidence type="ECO:0000256" key="1">
    <source>
        <dbReference type="SAM" id="Phobius"/>
    </source>
</evidence>
<dbReference type="SUPFAM" id="SSF57184">
    <property type="entry name" value="Growth factor receptor domain"/>
    <property type="match status" value="1"/>
</dbReference>
<dbReference type="AlphaFoldDB" id="A0A6P3FNP0"/>
<gene>
    <name evidence="4" type="primary">Tmem67</name>
</gene>
<feature type="chain" id="PRO_5028430139" evidence="2">
    <location>
        <begin position="37"/>
        <end position="994"/>
    </location>
</feature>
<feature type="transmembrane region" description="Helical" evidence="1">
    <location>
        <begin position="938"/>
        <end position="965"/>
    </location>
</feature>
<feature type="transmembrane region" description="Helical" evidence="1">
    <location>
        <begin position="729"/>
        <end position="753"/>
    </location>
</feature>
<keyword evidence="3" id="KW-1185">Reference proteome</keyword>
<dbReference type="InterPro" id="IPR009030">
    <property type="entry name" value="Growth_fac_rcpt_cys_sf"/>
</dbReference>
<evidence type="ECO:0000256" key="2">
    <source>
        <dbReference type="SAM" id="SignalP"/>
    </source>
</evidence>
<evidence type="ECO:0000313" key="3">
    <source>
        <dbReference type="Proteomes" id="UP000515203"/>
    </source>
</evidence>
<dbReference type="GO" id="GO:0060271">
    <property type="term" value="P:cilium assembly"/>
    <property type="evidence" value="ECO:0007669"/>
    <property type="project" value="InterPro"/>
</dbReference>
<dbReference type="FunCoup" id="A0A6P3FNP0">
    <property type="interactions" value="442"/>
</dbReference>
<name>A0A6P3FNP0_OCTDE</name>
<dbReference type="GeneID" id="101590920"/>
<keyword evidence="1" id="KW-0472">Membrane</keyword>
<dbReference type="Pfam" id="PF09773">
    <property type="entry name" value="Meckelin"/>
    <property type="match status" value="1"/>
</dbReference>
<dbReference type="Proteomes" id="UP000515203">
    <property type="component" value="Unplaced"/>
</dbReference>
<dbReference type="PANTHER" id="PTHR21274:SF2">
    <property type="entry name" value="MECKELIN"/>
    <property type="match status" value="1"/>
</dbReference>
<dbReference type="PANTHER" id="PTHR21274">
    <property type="entry name" value="MECKELIN"/>
    <property type="match status" value="1"/>
</dbReference>
<dbReference type="CTD" id="91147"/>
<keyword evidence="1" id="KW-1133">Transmembrane helix</keyword>
<protein>
    <submittedName>
        <fullName evidence="4">Meckelin isoform X1</fullName>
    </submittedName>
</protein>
<proteinExistence type="predicted"/>
<keyword evidence="1" id="KW-0812">Transmembrane</keyword>
<dbReference type="OrthoDB" id="419138at2759"/>
<evidence type="ECO:0000313" key="4">
    <source>
        <dbReference type="RefSeq" id="XP_004641367.1"/>
    </source>
</evidence>
<dbReference type="RefSeq" id="XP_004641367.1">
    <property type="nucleotide sequence ID" value="XM_004641310.3"/>
</dbReference>
<reference evidence="4" key="1">
    <citation type="submission" date="2025-08" db="UniProtKB">
        <authorList>
            <consortium name="RefSeq"/>
        </authorList>
    </citation>
    <scope>IDENTIFICATION</scope>
</reference>
<feature type="signal peptide" evidence="2">
    <location>
        <begin position="1"/>
        <end position="36"/>
    </location>
</feature>
<keyword evidence="2" id="KW-0732">Signal</keyword>
<organism evidence="3 4">
    <name type="scientific">Octodon degus</name>
    <name type="common">Degu</name>
    <name type="synonym">Sciurus degus</name>
    <dbReference type="NCBI Taxonomy" id="10160"/>
    <lineage>
        <taxon>Eukaryota</taxon>
        <taxon>Metazoa</taxon>
        <taxon>Chordata</taxon>
        <taxon>Craniata</taxon>
        <taxon>Vertebrata</taxon>
        <taxon>Euteleostomi</taxon>
        <taxon>Mammalia</taxon>
        <taxon>Eutheria</taxon>
        <taxon>Euarchontoglires</taxon>
        <taxon>Glires</taxon>
        <taxon>Rodentia</taxon>
        <taxon>Hystricomorpha</taxon>
        <taxon>Octodontidae</taxon>
        <taxon>Octodon</taxon>
    </lineage>
</organism>
<feature type="transmembrane region" description="Helical" evidence="1">
    <location>
        <begin position="688"/>
        <end position="709"/>
    </location>
</feature>